<proteinExistence type="predicted"/>
<dbReference type="STRING" id="990371.SAMN05421813_13430"/>
<dbReference type="EMBL" id="FNHH01000034">
    <property type="protein sequence ID" value="SDN02586.1"/>
    <property type="molecule type" value="Genomic_DNA"/>
</dbReference>
<keyword evidence="3" id="KW-1185">Reference proteome</keyword>
<name>A0A1G9Y1N8_9SPHI</name>
<evidence type="ECO:0008006" key="4">
    <source>
        <dbReference type="Google" id="ProtNLM"/>
    </source>
</evidence>
<evidence type="ECO:0000313" key="2">
    <source>
        <dbReference type="EMBL" id="SDN02586.1"/>
    </source>
</evidence>
<protein>
    <recommendedName>
        <fullName evidence="4">DUF4861 domain-containing protein</fullName>
    </recommendedName>
</protein>
<dbReference type="RefSeq" id="WP_090706779.1">
    <property type="nucleotide sequence ID" value="NZ_FNHH01000034.1"/>
</dbReference>
<dbReference type="OrthoDB" id="9800230at2"/>
<gene>
    <name evidence="2" type="ORF">SAMN05421813_13430</name>
</gene>
<evidence type="ECO:0000256" key="1">
    <source>
        <dbReference type="SAM" id="SignalP"/>
    </source>
</evidence>
<keyword evidence="1" id="KW-0732">Signal</keyword>
<organism evidence="2 3">
    <name type="scientific">Daejeonella rubra</name>
    <dbReference type="NCBI Taxonomy" id="990371"/>
    <lineage>
        <taxon>Bacteria</taxon>
        <taxon>Pseudomonadati</taxon>
        <taxon>Bacteroidota</taxon>
        <taxon>Sphingobacteriia</taxon>
        <taxon>Sphingobacteriales</taxon>
        <taxon>Sphingobacteriaceae</taxon>
        <taxon>Daejeonella</taxon>
    </lineage>
</organism>
<dbReference type="Pfam" id="PF16153">
    <property type="entry name" value="DUF4861"/>
    <property type="match status" value="1"/>
</dbReference>
<accession>A0A1G9Y1N8</accession>
<evidence type="ECO:0000313" key="3">
    <source>
        <dbReference type="Proteomes" id="UP000199226"/>
    </source>
</evidence>
<feature type="signal peptide" evidence="1">
    <location>
        <begin position="1"/>
        <end position="24"/>
    </location>
</feature>
<reference evidence="3" key="1">
    <citation type="submission" date="2016-10" db="EMBL/GenBank/DDBJ databases">
        <authorList>
            <person name="Varghese N."/>
            <person name="Submissions S."/>
        </authorList>
    </citation>
    <scope>NUCLEOTIDE SEQUENCE [LARGE SCALE GENOMIC DNA]</scope>
    <source>
        <strain evidence="3">DSM 24536</strain>
    </source>
</reference>
<feature type="chain" id="PRO_5011586531" description="DUF4861 domain-containing protein" evidence="1">
    <location>
        <begin position="25"/>
        <end position="454"/>
    </location>
</feature>
<dbReference type="InterPro" id="IPR032342">
    <property type="entry name" value="DUF4861"/>
</dbReference>
<sequence>MFLKFKKKIAVLSVIMLSAGMANAQSKSGWYTEGKDYAPTRRIKINVTNPLAIPVKGAPVVVQRKSLPFQNIPERWIGVVDPSLPSDPEPTAEELKKNSGYVRRKETNGHYVELQVDDKDKDGIWDEIFFMTDLKARESRDFYIYIDHYERGMYEHEVHAAIANYGRHTVPLWESKDMGWKLWYPHDVDLHGKRAPMLTAYYEYSTNKSGYYMPWEMGTDIMTVATTFGAGGMAVFENPNDMENPSRAYHSPFKNKGPFDDTRYTFDVVYNGPLRSMIKVTTTNWNSGKGFYELDQYYTAMAGKSWSIVETKFNKFLPPNADVNFGAGIRKIMNEYTSVNKKGIAISMGKDVEARIPDEDIGEEVLRVPWQGIGLVVRDKYKPEYKSIKNFGGNHVFKMPVTADLSYEYMILGAWSFGEVNNNEKDFVKYVEDESVKYNNPPVIKVSEFETKAK</sequence>
<dbReference type="Proteomes" id="UP000199226">
    <property type="component" value="Unassembled WGS sequence"/>
</dbReference>
<dbReference type="AlphaFoldDB" id="A0A1G9Y1N8"/>